<organism evidence="5 6">
    <name type="scientific">Desulfotalea psychrophila (strain LSv54 / DSM 12343)</name>
    <dbReference type="NCBI Taxonomy" id="177439"/>
    <lineage>
        <taxon>Bacteria</taxon>
        <taxon>Pseudomonadati</taxon>
        <taxon>Thermodesulfobacteriota</taxon>
        <taxon>Desulfobulbia</taxon>
        <taxon>Desulfobulbales</taxon>
        <taxon>Desulfocapsaceae</taxon>
        <taxon>Desulfotalea</taxon>
    </lineage>
</organism>
<keyword evidence="6" id="KW-1185">Reference proteome</keyword>
<dbReference type="GO" id="GO:0009306">
    <property type="term" value="P:protein secretion"/>
    <property type="evidence" value="ECO:0007669"/>
    <property type="project" value="InterPro"/>
</dbReference>
<evidence type="ECO:0000256" key="2">
    <source>
        <dbReference type="SAM" id="SignalP"/>
    </source>
</evidence>
<feature type="domain" description="Pilus formation protein N-terminal" evidence="4">
    <location>
        <begin position="42"/>
        <end position="113"/>
    </location>
</feature>
<reference evidence="6" key="1">
    <citation type="journal article" date="2004" name="Environ. Microbiol.">
        <title>The genome of Desulfotalea psychrophila, a sulfate-reducing bacterium from permanently cold Arctic sediments.</title>
        <authorList>
            <person name="Rabus R."/>
            <person name="Ruepp A."/>
            <person name="Frickey T."/>
            <person name="Rattei T."/>
            <person name="Fartmann B."/>
            <person name="Stark M."/>
            <person name="Bauer M."/>
            <person name="Zibat A."/>
            <person name="Lombardot T."/>
            <person name="Becker I."/>
            <person name="Amann J."/>
            <person name="Gellner K."/>
            <person name="Teeling H."/>
            <person name="Leuschner W.D."/>
            <person name="Gloeckner F.-O."/>
            <person name="Lupas A.N."/>
            <person name="Amann R."/>
            <person name="Klenk H.-P."/>
        </authorList>
    </citation>
    <scope>NUCLEOTIDE SEQUENCE [LARGE SCALE GENOMIC DNA]</scope>
    <source>
        <strain evidence="6">DSM 12343 / LSv54</strain>
    </source>
</reference>
<evidence type="ECO:0000313" key="5">
    <source>
        <dbReference type="EMBL" id="CAG36264.1"/>
    </source>
</evidence>
<feature type="signal peptide" evidence="2">
    <location>
        <begin position="1"/>
        <end position="27"/>
    </location>
</feature>
<dbReference type="HOGENOM" id="CLU_017952_2_0_7"/>
<dbReference type="InterPro" id="IPR001775">
    <property type="entry name" value="GspD/PilQ"/>
</dbReference>
<dbReference type="PRINTS" id="PR00811">
    <property type="entry name" value="BCTERIALGSPD"/>
</dbReference>
<dbReference type="eggNOG" id="COG4964">
    <property type="taxonomic scope" value="Bacteria"/>
</dbReference>
<feature type="domain" description="Type II/III secretion system secretin-like" evidence="3">
    <location>
        <begin position="259"/>
        <end position="419"/>
    </location>
</feature>
<evidence type="ECO:0000259" key="3">
    <source>
        <dbReference type="Pfam" id="PF00263"/>
    </source>
</evidence>
<sequence length="480" mass="51374">MLSVCNFVRMLTVSICCLLVMGGGPFAAESEATVLINTKPGEPVQLTINRLAKLRSSEVIRRAHIVNPDIAELIYSKTQSPAWVFVSGKSIGTTQLTLWGARNKILGTFEIIVRPDVLGLKKHIHDVFPGENVSVRDSGDFLTLTGTVAGAVRLQKILALAEAYAPSKVINLLKVGGIQQVMLEVRIAEISKRVGNQLGINFGLDGSSGFGLSMLDGLSGLPGGTLPIEPARVLDGLNIGSGVNAVFGKSGSYIVAIDALQEDGLVKVLAKPTLIAQSGQSASFLAGGEFPFPVAQQFDRFSIEWKPFGVGLNFTPTVLGEGRISLLVSPEVSDLDFTNTISYAGYVVPSIETRRMSTVVELNDNQSFAIAGLMKNNIRESIKKFPLLGDIPILGVLFRSSKYIKNETELVVVVTPHLVTPVDGDELSLPTDSFVEPTAFELLVLGMLEGKEKQTYVENASATGANSLPLEGDFGYIVPE</sequence>
<feature type="chain" id="PRO_5004270429" evidence="2">
    <location>
        <begin position="28"/>
        <end position="480"/>
    </location>
</feature>
<dbReference type="Proteomes" id="UP000000602">
    <property type="component" value="Chromosome"/>
</dbReference>
<dbReference type="KEGG" id="dps:DP1535"/>
<gene>
    <name evidence="5" type="ordered locus">DP1535</name>
</gene>
<accession>Q6AN10</accession>
<dbReference type="RefSeq" id="WP_011188776.1">
    <property type="nucleotide sequence ID" value="NC_006138.1"/>
</dbReference>
<dbReference type="EMBL" id="CR522870">
    <property type="protein sequence ID" value="CAG36264.1"/>
    <property type="molecule type" value="Genomic_DNA"/>
</dbReference>
<proteinExistence type="inferred from homology"/>
<dbReference type="InterPro" id="IPR050810">
    <property type="entry name" value="Bact_Secretion_Sys_Channel"/>
</dbReference>
<dbReference type="AlphaFoldDB" id="Q6AN10"/>
<dbReference type="PANTHER" id="PTHR30332:SF17">
    <property type="entry name" value="TYPE IV PILIATION SYSTEM PROTEIN DR_0774-RELATED"/>
    <property type="match status" value="1"/>
</dbReference>
<evidence type="ECO:0000313" key="6">
    <source>
        <dbReference type="Proteomes" id="UP000000602"/>
    </source>
</evidence>
<dbReference type="InterPro" id="IPR032789">
    <property type="entry name" value="T2SS-T3SS_pil_N"/>
</dbReference>
<evidence type="ECO:0000259" key="4">
    <source>
        <dbReference type="Pfam" id="PF13629"/>
    </source>
</evidence>
<dbReference type="Pfam" id="PF00263">
    <property type="entry name" value="Secretin"/>
    <property type="match status" value="1"/>
</dbReference>
<dbReference type="OrthoDB" id="9775455at2"/>
<dbReference type="Pfam" id="PF13629">
    <property type="entry name" value="T2SS-T3SS_pil_N"/>
    <property type="match status" value="1"/>
</dbReference>
<name>Q6AN10_DESPS</name>
<dbReference type="PANTHER" id="PTHR30332">
    <property type="entry name" value="PROBABLE GENERAL SECRETION PATHWAY PROTEIN D"/>
    <property type="match status" value="1"/>
</dbReference>
<evidence type="ECO:0000256" key="1">
    <source>
        <dbReference type="RuleBase" id="RU004003"/>
    </source>
</evidence>
<comment type="similarity">
    <text evidence="1">Belongs to the bacterial secretin family.</text>
</comment>
<dbReference type="InterPro" id="IPR004846">
    <property type="entry name" value="T2SS/T3SS_dom"/>
</dbReference>
<dbReference type="STRING" id="177439.DP1535"/>
<keyword evidence="2" id="KW-0732">Signal</keyword>
<protein>
    <submittedName>
        <fullName evidence="5">Uncharacterized protein</fullName>
    </submittedName>
</protein>
<dbReference type="GO" id="GO:0015627">
    <property type="term" value="C:type II protein secretion system complex"/>
    <property type="evidence" value="ECO:0007669"/>
    <property type="project" value="TreeGrafter"/>
</dbReference>